<dbReference type="FunFam" id="1.20.272.10:FF:000001">
    <property type="entry name" value="Putative AAA family ATPase"/>
    <property type="match status" value="1"/>
</dbReference>
<accession>A0A5Q5BJF3</accession>
<dbReference type="GO" id="GO:0017116">
    <property type="term" value="F:single-stranded DNA helicase activity"/>
    <property type="evidence" value="ECO:0007669"/>
    <property type="project" value="TreeGrafter"/>
</dbReference>
<dbReference type="GO" id="GO:0000731">
    <property type="term" value="P:DNA synthesis involved in DNA repair"/>
    <property type="evidence" value="ECO:0007669"/>
    <property type="project" value="TreeGrafter"/>
</dbReference>
<proteinExistence type="inferred from homology"/>
<dbReference type="AlphaFoldDB" id="A0A5Q5BJF3"/>
<dbReference type="InterPro" id="IPR008921">
    <property type="entry name" value="DNA_pol3_clamp-load_cplx_C"/>
</dbReference>
<dbReference type="Gene3D" id="3.40.50.300">
    <property type="entry name" value="P-loop containing nucleotide triphosphate hydrolases"/>
    <property type="match status" value="1"/>
</dbReference>
<dbReference type="GO" id="GO:0005524">
    <property type="term" value="F:ATP binding"/>
    <property type="evidence" value="ECO:0007669"/>
    <property type="project" value="UniProtKB-KW"/>
</dbReference>
<dbReference type="KEGG" id="mmc:Mmcs_2325"/>
<dbReference type="GO" id="GO:0003677">
    <property type="term" value="F:DNA binding"/>
    <property type="evidence" value="ECO:0007669"/>
    <property type="project" value="InterPro"/>
</dbReference>
<dbReference type="CDD" id="cd18139">
    <property type="entry name" value="HLD_clamp_RarA"/>
    <property type="match status" value="1"/>
</dbReference>
<dbReference type="Gene3D" id="1.10.3710.10">
    <property type="entry name" value="DNA polymerase III clamp loader subunits, C-terminal domain"/>
    <property type="match status" value="1"/>
</dbReference>
<dbReference type="Pfam" id="PF16193">
    <property type="entry name" value="AAA_assoc_2"/>
    <property type="match status" value="1"/>
</dbReference>
<evidence type="ECO:0000313" key="5">
    <source>
        <dbReference type="EMBL" id="ABG08433.1"/>
    </source>
</evidence>
<comment type="similarity">
    <text evidence="1">Belongs to the AAA ATPase family. RarA/MGS1/WRNIP1 subfamily.</text>
</comment>
<evidence type="ECO:0000256" key="3">
    <source>
        <dbReference type="ARBA" id="ARBA00022840"/>
    </source>
</evidence>
<dbReference type="CDD" id="cd00009">
    <property type="entry name" value="AAA"/>
    <property type="match status" value="1"/>
</dbReference>
<dbReference type="PANTHER" id="PTHR13779:SF7">
    <property type="entry name" value="ATPASE WRNIP1"/>
    <property type="match status" value="1"/>
</dbReference>
<dbReference type="SUPFAM" id="SSF52540">
    <property type="entry name" value="P-loop containing nucleoside triphosphate hydrolases"/>
    <property type="match status" value="1"/>
</dbReference>
<dbReference type="GO" id="GO:0008047">
    <property type="term" value="F:enzyme activator activity"/>
    <property type="evidence" value="ECO:0007669"/>
    <property type="project" value="TreeGrafter"/>
</dbReference>
<sequence length="445" mass="46960">MSDSLFDLPADGPVAAAGAPVSAPLAVRMRPASLDEVVGQQHLLKPNSPLRRLVEGSGAASVILYGPPGTGKTTLASLISHATGRRFEALSALSAGVKEVRAVIETARQGILRGQQTVLFIDEVHRFSKTQQDALLAAVENRIVLLVAATTENPSFSVVAPLLSRSLILQLQPLAPDSITEVVRRAVADPRGLADSVDVSDDAVDLIVQLSAGDARRALTALEVAAESAAAADGRVTVDIVEQSLDKAAVRYDRDGDQHYDVVSAFIKSVRGSDVDAALHYLARMLVAGEDPRFIARRLMILASEDIGMADPTALPLAVAAAQTVQLIGMPEAQLTLAHATVHLATAAKSNAVTTALGAAMSDVRNGKAGQVPAHLRDGHYSGAAKLGNAVGYVYAHDHPDGVVPQQYPPDELVGVDYYRPTGRGAEREIGGRLDRLRAIIRKRR</sequence>
<reference evidence="5" key="1">
    <citation type="submission" date="2006-06" db="EMBL/GenBank/DDBJ databases">
        <title>Complete sequence of chromosome of Mycobacterium sp. MCS.</title>
        <authorList>
            <consortium name="US DOE Joint Genome Institute"/>
            <person name="Copeland A."/>
            <person name="Lucas S."/>
            <person name="Lapidus A."/>
            <person name="Barry K."/>
            <person name="Detter J.C."/>
            <person name="Glavina del Rio T."/>
            <person name="Hammon N."/>
            <person name="Israni S."/>
            <person name="Dalin E."/>
            <person name="Tice H."/>
            <person name="Pitluck S."/>
            <person name="Martinez M."/>
            <person name="Schmutz J."/>
            <person name="Larimer F."/>
            <person name="Land M."/>
            <person name="Hauser L."/>
            <person name="Kyrpides N."/>
            <person name="Kim E."/>
            <person name="Miller C.D."/>
            <person name="Hughes J.E."/>
            <person name="Anderson A.J."/>
            <person name="Sims R.C."/>
            <person name="Richardson P."/>
        </authorList>
    </citation>
    <scope>NUCLEOTIDE SEQUENCE [LARGE SCALE GENOMIC DNA]</scope>
    <source>
        <strain evidence="5">MCS</strain>
    </source>
</reference>
<dbReference type="InterPro" id="IPR021886">
    <property type="entry name" value="MgsA_C"/>
</dbReference>
<evidence type="ECO:0000256" key="2">
    <source>
        <dbReference type="ARBA" id="ARBA00022741"/>
    </source>
</evidence>
<organism evidence="5">
    <name type="scientific">Mycobacterium sp. (strain MCS)</name>
    <dbReference type="NCBI Taxonomy" id="164756"/>
    <lineage>
        <taxon>Bacteria</taxon>
        <taxon>Bacillati</taxon>
        <taxon>Actinomycetota</taxon>
        <taxon>Actinomycetes</taxon>
        <taxon>Mycobacteriales</taxon>
        <taxon>Mycobacteriaceae</taxon>
        <taxon>Mycobacterium</taxon>
    </lineage>
</organism>
<dbReference type="Gene3D" id="1.10.8.60">
    <property type="match status" value="1"/>
</dbReference>
<dbReference type="Pfam" id="PF12002">
    <property type="entry name" value="MgsA_C"/>
    <property type="match status" value="1"/>
</dbReference>
<dbReference type="PANTHER" id="PTHR13779">
    <property type="entry name" value="WERNER HELICASE-INTERACTING PROTEIN 1 FAMILY MEMBER"/>
    <property type="match status" value="1"/>
</dbReference>
<dbReference type="GO" id="GO:0016887">
    <property type="term" value="F:ATP hydrolysis activity"/>
    <property type="evidence" value="ECO:0007669"/>
    <property type="project" value="InterPro"/>
</dbReference>
<dbReference type="SUPFAM" id="SSF48019">
    <property type="entry name" value="post-AAA+ oligomerization domain-like"/>
    <property type="match status" value="1"/>
</dbReference>
<evidence type="ECO:0000256" key="1">
    <source>
        <dbReference type="ARBA" id="ARBA00008959"/>
    </source>
</evidence>
<dbReference type="GO" id="GO:0006261">
    <property type="term" value="P:DNA-templated DNA replication"/>
    <property type="evidence" value="ECO:0007669"/>
    <property type="project" value="TreeGrafter"/>
</dbReference>
<feature type="domain" description="AAA+ ATPase" evidence="4">
    <location>
        <begin position="58"/>
        <end position="174"/>
    </location>
</feature>
<dbReference type="FunFam" id="1.10.3710.10:FF:000003">
    <property type="entry name" value="ATPase, AAA family protein"/>
    <property type="match status" value="1"/>
</dbReference>
<keyword evidence="2" id="KW-0547">Nucleotide-binding</keyword>
<dbReference type="Gene3D" id="1.20.272.10">
    <property type="match status" value="1"/>
</dbReference>
<keyword evidence="3" id="KW-0067">ATP-binding</keyword>
<dbReference type="InterPro" id="IPR003959">
    <property type="entry name" value="ATPase_AAA_core"/>
</dbReference>
<dbReference type="InterPro" id="IPR032423">
    <property type="entry name" value="AAA_assoc_2"/>
</dbReference>
<dbReference type="InterPro" id="IPR003593">
    <property type="entry name" value="AAA+_ATPase"/>
</dbReference>
<dbReference type="EMBL" id="CP000384">
    <property type="protein sequence ID" value="ABG08433.1"/>
    <property type="molecule type" value="Genomic_DNA"/>
</dbReference>
<gene>
    <name evidence="5" type="ordered locus">Mmcs_2325</name>
</gene>
<dbReference type="FunFam" id="3.40.50.300:FF:000345">
    <property type="entry name" value="AAA family ATPase"/>
    <property type="match status" value="1"/>
</dbReference>
<name>A0A5Q5BJF3_MYCSS</name>
<dbReference type="SMART" id="SM00382">
    <property type="entry name" value="AAA"/>
    <property type="match status" value="1"/>
</dbReference>
<evidence type="ECO:0000259" key="4">
    <source>
        <dbReference type="SMART" id="SM00382"/>
    </source>
</evidence>
<protein>
    <submittedName>
        <fullName evidence="5">Recombination protein MgsA</fullName>
    </submittedName>
</protein>
<dbReference type="Pfam" id="PF00004">
    <property type="entry name" value="AAA"/>
    <property type="match status" value="1"/>
</dbReference>
<dbReference type="InterPro" id="IPR051314">
    <property type="entry name" value="AAA_ATPase_RarA/MGS1/WRNIP1"/>
</dbReference>
<dbReference type="InterPro" id="IPR027417">
    <property type="entry name" value="P-loop_NTPase"/>
</dbReference>